<accession>B0JYE2</accession>
<evidence type="ECO:0000313" key="3">
    <source>
        <dbReference type="Proteomes" id="UP000001510"/>
    </source>
</evidence>
<organism evidence="2 3">
    <name type="scientific">Microcystis aeruginosa (strain NIES-843 / IAM M-2473)</name>
    <dbReference type="NCBI Taxonomy" id="449447"/>
    <lineage>
        <taxon>Bacteria</taxon>
        <taxon>Bacillati</taxon>
        <taxon>Cyanobacteriota</taxon>
        <taxon>Cyanophyceae</taxon>
        <taxon>Oscillatoriophycideae</taxon>
        <taxon>Chroococcales</taxon>
        <taxon>Microcystaceae</taxon>
        <taxon>Microcystis</taxon>
    </lineage>
</organism>
<dbReference type="HOGENOM" id="CLU_2899184_0_0_3"/>
<name>B0JYE2_MICAN</name>
<keyword evidence="1" id="KW-0472">Membrane</keyword>
<keyword evidence="1" id="KW-1133">Transmembrane helix</keyword>
<dbReference type="PaxDb" id="449447-MAE_53580"/>
<dbReference type="STRING" id="449447.MAE_53580"/>
<dbReference type="Proteomes" id="UP000001510">
    <property type="component" value="Chromosome"/>
</dbReference>
<dbReference type="EMBL" id="AP009552">
    <property type="protein sequence ID" value="BAG05180.1"/>
    <property type="molecule type" value="Genomic_DNA"/>
</dbReference>
<dbReference type="EnsemblBacteria" id="BAG05180">
    <property type="protein sequence ID" value="BAG05180"/>
    <property type="gene ID" value="MAE_53580"/>
</dbReference>
<reference evidence="2 3" key="1">
    <citation type="journal article" date="2007" name="DNA Res.">
        <title>Complete genomic structure of the bloom-forming toxic cyanobacterium Microcystis aeruginosa NIES-843.</title>
        <authorList>
            <person name="Kaneko T."/>
            <person name="Nakajima N."/>
            <person name="Okamoto S."/>
            <person name="Suzuki I."/>
            <person name="Tanabe Y."/>
            <person name="Tamaoki M."/>
            <person name="Nakamura Y."/>
            <person name="Kasai F."/>
            <person name="Watanabe A."/>
            <person name="Kawashima K."/>
            <person name="Kishida Y."/>
            <person name="Ono A."/>
            <person name="Shimizu Y."/>
            <person name="Takahashi C."/>
            <person name="Minami C."/>
            <person name="Fujishiro T."/>
            <person name="Kohara M."/>
            <person name="Katoh M."/>
            <person name="Nakazaki N."/>
            <person name="Nakayama S."/>
            <person name="Yamada M."/>
            <person name="Tabata S."/>
            <person name="Watanabe M.M."/>
        </authorList>
    </citation>
    <scope>NUCLEOTIDE SEQUENCE [LARGE SCALE GENOMIC DNA]</scope>
    <source>
        <strain evidence="3">NIES-843 / IAM M-247</strain>
    </source>
</reference>
<protein>
    <submittedName>
        <fullName evidence="2">Uncharacterized protein</fullName>
    </submittedName>
</protein>
<dbReference type="AlphaFoldDB" id="B0JYE2"/>
<keyword evidence="1" id="KW-0812">Transmembrane</keyword>
<evidence type="ECO:0000256" key="1">
    <source>
        <dbReference type="SAM" id="Phobius"/>
    </source>
</evidence>
<evidence type="ECO:0000313" key="2">
    <source>
        <dbReference type="EMBL" id="BAG05180.1"/>
    </source>
</evidence>
<gene>
    <name evidence="2" type="ordered locus">MAE_53580</name>
</gene>
<dbReference type="KEGG" id="mar:MAE_53580"/>
<keyword evidence="3" id="KW-1185">Reference proteome</keyword>
<feature type="transmembrane region" description="Helical" evidence="1">
    <location>
        <begin position="20"/>
        <end position="43"/>
    </location>
</feature>
<sequence length="62" mass="7157">MTRNQLGGLAKFCSLPQANFFVNIFLTLINKLPRSLIILYFIYHKRRFSVLAKFDGGCISFL</sequence>
<proteinExistence type="predicted"/>